<gene>
    <name evidence="1" type="ORF">METZ01_LOCUS288851</name>
</gene>
<organism evidence="1">
    <name type="scientific">marine metagenome</name>
    <dbReference type="NCBI Taxonomy" id="408172"/>
    <lineage>
        <taxon>unclassified sequences</taxon>
        <taxon>metagenomes</taxon>
        <taxon>ecological metagenomes</taxon>
    </lineage>
</organism>
<proteinExistence type="predicted"/>
<dbReference type="EMBL" id="UINC01087014">
    <property type="protein sequence ID" value="SVC35997.1"/>
    <property type="molecule type" value="Genomic_DNA"/>
</dbReference>
<accession>A0A382LL89</accession>
<name>A0A382LL89_9ZZZZ</name>
<dbReference type="AlphaFoldDB" id="A0A382LL89"/>
<evidence type="ECO:0000313" key="1">
    <source>
        <dbReference type="EMBL" id="SVC35997.1"/>
    </source>
</evidence>
<sequence>MEVDVNPVEEFFLSNLEYYTKGNRTRISDIAKQTGLSDESVTSSINNGITLHYENRNQHIVFCGKGYCSLDTEENVRSCLNSYLKNNGFIIVGELGRELPFNKSDLLRLTVSVCGKDKDTITTQLTPHLKSNGIDVLAYSKSHVIVIELKGISKEKSDFNETIIQMIKRYNVFKDALNESEFEKVKFACGFPSFSPDLSKNHYAKKFDILRKIIDENNPELLYNFSSTPATLKVKGMELLRPFVEGKPNIVDLMKSEKFLFYLVESSDTVLKL</sequence>
<reference evidence="1" key="1">
    <citation type="submission" date="2018-05" db="EMBL/GenBank/DDBJ databases">
        <authorList>
            <person name="Lanie J.A."/>
            <person name="Ng W.-L."/>
            <person name="Kazmierczak K.M."/>
            <person name="Andrzejewski T.M."/>
            <person name="Davidsen T.M."/>
            <person name="Wayne K.J."/>
            <person name="Tettelin H."/>
            <person name="Glass J.I."/>
            <person name="Rusch D."/>
            <person name="Podicherti R."/>
            <person name="Tsui H.-C.T."/>
            <person name="Winkler M.E."/>
        </authorList>
    </citation>
    <scope>NUCLEOTIDE SEQUENCE</scope>
</reference>
<protein>
    <submittedName>
        <fullName evidence="1">Uncharacterized protein</fullName>
    </submittedName>
</protein>